<dbReference type="EMBL" id="JACIIK010000005">
    <property type="protein sequence ID" value="MBB6202497.1"/>
    <property type="molecule type" value="Genomic_DNA"/>
</dbReference>
<feature type="signal peptide" evidence="1">
    <location>
        <begin position="1"/>
        <end position="21"/>
    </location>
</feature>
<dbReference type="InterPro" id="IPR025421">
    <property type="entry name" value="DUF4148"/>
</dbReference>
<organism evidence="4 7">
    <name type="scientific">Paraburkholderia fungorum</name>
    <dbReference type="NCBI Taxonomy" id="134537"/>
    <lineage>
        <taxon>Bacteria</taxon>
        <taxon>Pseudomonadati</taxon>
        <taxon>Pseudomonadota</taxon>
        <taxon>Betaproteobacteria</taxon>
        <taxon>Burkholderiales</taxon>
        <taxon>Burkholderiaceae</taxon>
        <taxon>Paraburkholderia</taxon>
    </lineage>
</organism>
<evidence type="ECO:0000313" key="2">
    <source>
        <dbReference type="EMBL" id="AJZ57422.1"/>
    </source>
</evidence>
<evidence type="ECO:0000256" key="1">
    <source>
        <dbReference type="SAM" id="SignalP"/>
    </source>
</evidence>
<dbReference type="RefSeq" id="WP_046569381.1">
    <property type="nucleotide sequence ID" value="NZ_CAKZHR010000023.1"/>
</dbReference>
<sequence>MKTSMIALAFATFATTGFAHASDAPAASANPAGAAQIQQWNPSEAGAMQKTRAEVRNELVQAEHDGQLSYLRKVYQGS</sequence>
<gene>
    <name evidence="3" type="ORF">GGD69_003356</name>
    <name evidence="2" type="ORF">OI25_3628</name>
    <name evidence="4" type="ORF">ParKJ_41975</name>
</gene>
<evidence type="ECO:0000313" key="7">
    <source>
        <dbReference type="Proteomes" id="UP001246473"/>
    </source>
</evidence>
<evidence type="ECO:0000313" key="5">
    <source>
        <dbReference type="Proteomes" id="UP000032614"/>
    </source>
</evidence>
<dbReference type="Proteomes" id="UP000518681">
    <property type="component" value="Unassembled WGS sequence"/>
</dbReference>
<dbReference type="Pfam" id="PF13663">
    <property type="entry name" value="DUF4148"/>
    <property type="match status" value="1"/>
</dbReference>
<dbReference type="KEGG" id="bfn:OI25_3628"/>
<dbReference type="EMBL" id="JANSLM010000035">
    <property type="protein sequence ID" value="MDT8843957.1"/>
    <property type="molecule type" value="Genomic_DNA"/>
</dbReference>
<keyword evidence="1" id="KW-0732">Signal</keyword>
<protein>
    <submittedName>
        <fullName evidence="4">DUF4148 domain-containing protein</fullName>
    </submittedName>
</protein>
<dbReference type="Proteomes" id="UP000032614">
    <property type="component" value="Chromosome 1"/>
</dbReference>
<evidence type="ECO:0000313" key="6">
    <source>
        <dbReference type="Proteomes" id="UP000518681"/>
    </source>
</evidence>
<evidence type="ECO:0000313" key="3">
    <source>
        <dbReference type="EMBL" id="MBB6202497.1"/>
    </source>
</evidence>
<reference evidence="4" key="3">
    <citation type="submission" date="2022-08" db="EMBL/GenBank/DDBJ databases">
        <authorList>
            <person name="Kim S.-J."/>
        </authorList>
    </citation>
    <scope>NUCLEOTIDE SEQUENCE</scope>
    <source>
        <strain evidence="4">KJ</strain>
    </source>
</reference>
<reference evidence="3 6" key="2">
    <citation type="submission" date="2020-08" db="EMBL/GenBank/DDBJ databases">
        <title>Genomic Encyclopedia of Type Strains, Phase IV (KMG-V): Genome sequencing to study the core and pangenomes of soil and plant-associated prokaryotes.</title>
        <authorList>
            <person name="Whitman W."/>
        </authorList>
    </citation>
    <scope>NUCLEOTIDE SEQUENCE [LARGE SCALE GENOMIC DNA]</scope>
    <source>
        <strain evidence="3 6">SEMIA 4013</strain>
    </source>
</reference>
<dbReference type="Proteomes" id="UP001246473">
    <property type="component" value="Unassembled WGS sequence"/>
</dbReference>
<feature type="chain" id="PRO_5042796188" evidence="1">
    <location>
        <begin position="22"/>
        <end position="78"/>
    </location>
</feature>
<dbReference type="GeneID" id="66517532"/>
<proteinExistence type="predicted"/>
<dbReference type="AlphaFoldDB" id="A0AAP1KUV8"/>
<name>A0AAP1KUV8_9BURK</name>
<dbReference type="EMBL" id="CP010026">
    <property type="protein sequence ID" value="AJZ57422.1"/>
    <property type="molecule type" value="Genomic_DNA"/>
</dbReference>
<evidence type="ECO:0000313" key="4">
    <source>
        <dbReference type="EMBL" id="MDT8843957.1"/>
    </source>
</evidence>
<reference evidence="2 5" key="1">
    <citation type="journal article" date="2015" name="Genome Announc.">
        <title>Complete genome sequences for 59 burkholderia isolates, both pathogenic and near neighbor.</title>
        <authorList>
            <person name="Johnson S.L."/>
            <person name="Bishop-Lilly K.A."/>
            <person name="Ladner J.T."/>
            <person name="Daligault H.E."/>
            <person name="Davenport K.W."/>
            <person name="Jaissle J."/>
            <person name="Frey K.G."/>
            <person name="Koroleva G.I."/>
            <person name="Bruce D.C."/>
            <person name="Coyne S.R."/>
            <person name="Broomall S.M."/>
            <person name="Li P.E."/>
            <person name="Teshima H."/>
            <person name="Gibbons H.S."/>
            <person name="Palacios G.F."/>
            <person name="Rosenzweig C.N."/>
            <person name="Redden C.L."/>
            <person name="Xu Y."/>
            <person name="Minogue T.D."/>
            <person name="Chain P.S."/>
        </authorList>
    </citation>
    <scope>NUCLEOTIDE SEQUENCE [LARGE SCALE GENOMIC DNA]</scope>
    <source>
        <strain evidence="2 5">ATCC BAA-463</strain>
    </source>
</reference>
<accession>A0AAP1KUV8</accession>